<protein>
    <submittedName>
        <fullName evidence="2">Uncharacterized protein</fullName>
    </submittedName>
</protein>
<organism evidence="2 3">
    <name type="scientific">Kutzneria albida DSM 43870</name>
    <dbReference type="NCBI Taxonomy" id="1449976"/>
    <lineage>
        <taxon>Bacteria</taxon>
        <taxon>Bacillati</taxon>
        <taxon>Actinomycetota</taxon>
        <taxon>Actinomycetes</taxon>
        <taxon>Pseudonocardiales</taxon>
        <taxon>Pseudonocardiaceae</taxon>
        <taxon>Kutzneria</taxon>
    </lineage>
</organism>
<sequence>MIVDDAHLRGLCELAGPLASLDRAQLAELAAEQTGRPGRGRAQGSGRGLPR</sequence>
<feature type="compositionally biased region" description="Gly residues" evidence="1">
    <location>
        <begin position="41"/>
        <end position="51"/>
    </location>
</feature>
<dbReference type="AlphaFoldDB" id="W5W3Y7"/>
<dbReference type="Proteomes" id="UP000019225">
    <property type="component" value="Chromosome"/>
</dbReference>
<feature type="region of interest" description="Disordered" evidence="1">
    <location>
        <begin position="30"/>
        <end position="51"/>
    </location>
</feature>
<name>W5W3Y7_9PSEU</name>
<evidence type="ECO:0000256" key="1">
    <source>
        <dbReference type="SAM" id="MobiDB-lite"/>
    </source>
</evidence>
<dbReference type="KEGG" id="kal:KALB_2131"/>
<evidence type="ECO:0000313" key="3">
    <source>
        <dbReference type="Proteomes" id="UP000019225"/>
    </source>
</evidence>
<keyword evidence="3" id="KW-1185">Reference proteome</keyword>
<reference evidence="2 3" key="1">
    <citation type="journal article" date="2014" name="BMC Genomics">
        <title>Complete genome sequence of producer of the glycopeptide antibiotic Aculeximycin Kutzneria albida DSM 43870T, a representative of minor genus of Pseudonocardiaceae.</title>
        <authorList>
            <person name="Rebets Y."/>
            <person name="Tokovenko B."/>
            <person name="Lushchyk I."/>
            <person name="Ruckert C."/>
            <person name="Zaburannyi N."/>
            <person name="Bechthold A."/>
            <person name="Kalinowski J."/>
            <person name="Luzhetskyy A."/>
        </authorList>
    </citation>
    <scope>NUCLEOTIDE SEQUENCE [LARGE SCALE GENOMIC DNA]</scope>
    <source>
        <strain evidence="2">DSM 43870</strain>
    </source>
</reference>
<dbReference type="HOGENOM" id="CLU_3099960_0_0_11"/>
<accession>W5W3Y7</accession>
<dbReference type="EMBL" id="CP007155">
    <property type="protein sequence ID" value="AHH95500.1"/>
    <property type="molecule type" value="Genomic_DNA"/>
</dbReference>
<proteinExistence type="predicted"/>
<evidence type="ECO:0000313" key="2">
    <source>
        <dbReference type="EMBL" id="AHH95500.1"/>
    </source>
</evidence>
<gene>
    <name evidence="2" type="ORF">KALB_2131</name>
</gene>
<dbReference type="STRING" id="1449976.KALB_2131"/>